<dbReference type="InterPro" id="IPR013780">
    <property type="entry name" value="Glyco_hydro_b"/>
</dbReference>
<dbReference type="GO" id="GO:0004574">
    <property type="term" value="F:oligo-1,6-glucosidase activity"/>
    <property type="evidence" value="ECO:0007669"/>
    <property type="project" value="TreeGrafter"/>
</dbReference>
<dbReference type="GO" id="GO:0000025">
    <property type="term" value="P:maltose catabolic process"/>
    <property type="evidence" value="ECO:0007669"/>
    <property type="project" value="TreeGrafter"/>
</dbReference>
<dbReference type="GO" id="GO:0004556">
    <property type="term" value="F:alpha-amylase activity"/>
    <property type="evidence" value="ECO:0007669"/>
    <property type="project" value="TreeGrafter"/>
</dbReference>
<keyword evidence="2" id="KW-0462">Maltose metabolism</keyword>
<dbReference type="SMART" id="SM00642">
    <property type="entry name" value="Aamy"/>
    <property type="match status" value="1"/>
</dbReference>
<sequence length="597" mass="68063">MPHSTAHLTNRHWWHSATVYQIYPSSYKDSNADGFGDIEGIISKVPHIASLGVDAVWLSPCYKSPLADMGYDIADYREIDPRYGSVADVERLLARLKEHNIKLLMDLVVNHTSDQHAWFQESRSSLNNPKRDWYIWRKGTTKTLSDGSVVRQPPNNWESLFKGSAWEYDEHTGEYYLRIFCKEQPDLNWDCPELRKAVHDDMRFWLDKGIGGFRMDVINMISKPEGLPDAPITRPGEEFQHAASVYCNGPRIHEYITEIRREVLDHYDDVMTVGEVPFTSDPEAVRKYVEPSRKELCMLFQFDIFDIDTGPGGKFTPSGYTLGKLKRTIAHWQQALSFSSGAWQTVFLESHDAARSVSRFGDRTAENRWRVAKMLAMMETTLSGTLFMHQGQEIGIANLADDIPIEEYGDIETINFFNALKEKRQAEAGAAVVDMSDVVEQVRLKARDHGRMPIPWDASSKNNGFSDADDLWARMNSDSAACNVAQQDKSPESVLNFWRKMLAFRREHAEALVFGDFVPVDVSESDVFAYRRVPIEEEQAKEMLILLNMSNKEGVEFHVPESSYNVLVSTSEEKGKQRRAEGGKIVLSPYEGLVLQH</sequence>
<dbReference type="GO" id="GO:0005987">
    <property type="term" value="P:sucrose catabolic process"/>
    <property type="evidence" value="ECO:0007669"/>
    <property type="project" value="TreeGrafter"/>
</dbReference>
<evidence type="ECO:0000256" key="2">
    <source>
        <dbReference type="ARBA" id="ARBA00026248"/>
    </source>
</evidence>
<evidence type="ECO:0000259" key="3">
    <source>
        <dbReference type="SMART" id="SM00642"/>
    </source>
</evidence>
<evidence type="ECO:0000256" key="1">
    <source>
        <dbReference type="ARBA" id="ARBA00008061"/>
    </source>
</evidence>
<protein>
    <submittedName>
        <fullName evidence="4">Glycoside hydrolase family 13 protein</fullName>
    </submittedName>
</protein>
<dbReference type="FunFam" id="3.90.400.10:FF:000004">
    <property type="entry name" value="Oligo-1,6-glucosidase"/>
    <property type="match status" value="1"/>
</dbReference>
<gene>
    <name evidence="4" type="ORF">K431DRAFT_145146</name>
</gene>
<dbReference type="Pfam" id="PF00128">
    <property type="entry name" value="Alpha-amylase"/>
    <property type="match status" value="1"/>
</dbReference>
<dbReference type="CDD" id="cd11333">
    <property type="entry name" value="AmyAc_SI_OligoGlu_DGase"/>
    <property type="match status" value="1"/>
</dbReference>
<evidence type="ECO:0000313" key="5">
    <source>
        <dbReference type="Proteomes" id="UP000799441"/>
    </source>
</evidence>
<dbReference type="FunFam" id="3.20.20.80:FF:000087">
    <property type="entry name" value="Oligo-1,6-glucosidase IMA1"/>
    <property type="match status" value="1"/>
</dbReference>
<dbReference type="Gene3D" id="3.90.400.10">
    <property type="entry name" value="Oligo-1,6-glucosidase, Domain 2"/>
    <property type="match status" value="1"/>
</dbReference>
<keyword evidence="5" id="KW-1185">Reference proteome</keyword>
<dbReference type="InterPro" id="IPR006047">
    <property type="entry name" value="GH13_cat_dom"/>
</dbReference>
<dbReference type="Gene3D" id="3.20.20.80">
    <property type="entry name" value="Glycosidases"/>
    <property type="match status" value="1"/>
</dbReference>
<reference evidence="4" key="1">
    <citation type="journal article" date="2020" name="Stud. Mycol.">
        <title>101 Dothideomycetes genomes: a test case for predicting lifestyles and emergence of pathogens.</title>
        <authorList>
            <person name="Haridas S."/>
            <person name="Albert R."/>
            <person name="Binder M."/>
            <person name="Bloem J."/>
            <person name="Labutti K."/>
            <person name="Salamov A."/>
            <person name="Andreopoulos B."/>
            <person name="Baker S."/>
            <person name="Barry K."/>
            <person name="Bills G."/>
            <person name="Bluhm B."/>
            <person name="Cannon C."/>
            <person name="Castanera R."/>
            <person name="Culley D."/>
            <person name="Daum C."/>
            <person name="Ezra D."/>
            <person name="Gonzalez J."/>
            <person name="Henrissat B."/>
            <person name="Kuo A."/>
            <person name="Liang C."/>
            <person name="Lipzen A."/>
            <person name="Lutzoni F."/>
            <person name="Magnuson J."/>
            <person name="Mondo S."/>
            <person name="Nolan M."/>
            <person name="Ohm R."/>
            <person name="Pangilinan J."/>
            <person name="Park H.-J."/>
            <person name="Ramirez L."/>
            <person name="Alfaro M."/>
            <person name="Sun H."/>
            <person name="Tritt A."/>
            <person name="Yoshinaga Y."/>
            <person name="Zwiers L.-H."/>
            <person name="Turgeon B."/>
            <person name="Goodwin S."/>
            <person name="Spatafora J."/>
            <person name="Crous P."/>
            <person name="Grigoriev I."/>
        </authorList>
    </citation>
    <scope>NUCLEOTIDE SEQUENCE</scope>
    <source>
        <strain evidence="4">CBS 116435</strain>
    </source>
</reference>
<comment type="caution">
    <text evidence="4">The sequence shown here is derived from an EMBL/GenBank/DDBJ whole genome shotgun (WGS) entry which is preliminary data.</text>
</comment>
<dbReference type="InterPro" id="IPR045857">
    <property type="entry name" value="O16G_dom_2"/>
</dbReference>
<proteinExistence type="inferred from homology"/>
<dbReference type="SUPFAM" id="SSF51445">
    <property type="entry name" value="(Trans)glycosidases"/>
    <property type="match status" value="1"/>
</dbReference>
<organism evidence="4 5">
    <name type="scientific">Polychaeton citri CBS 116435</name>
    <dbReference type="NCBI Taxonomy" id="1314669"/>
    <lineage>
        <taxon>Eukaryota</taxon>
        <taxon>Fungi</taxon>
        <taxon>Dikarya</taxon>
        <taxon>Ascomycota</taxon>
        <taxon>Pezizomycotina</taxon>
        <taxon>Dothideomycetes</taxon>
        <taxon>Dothideomycetidae</taxon>
        <taxon>Capnodiales</taxon>
        <taxon>Capnodiaceae</taxon>
        <taxon>Polychaeton</taxon>
    </lineage>
</organism>
<dbReference type="SUPFAM" id="SSF51011">
    <property type="entry name" value="Glycosyl hydrolase domain"/>
    <property type="match status" value="1"/>
</dbReference>
<feature type="domain" description="Glycosyl hydrolase family 13 catalytic" evidence="3">
    <location>
        <begin position="21"/>
        <end position="451"/>
    </location>
</feature>
<dbReference type="EMBL" id="MU003771">
    <property type="protein sequence ID" value="KAF2724478.1"/>
    <property type="molecule type" value="Genomic_DNA"/>
</dbReference>
<dbReference type="AlphaFoldDB" id="A0A9P4QF39"/>
<evidence type="ECO:0000313" key="4">
    <source>
        <dbReference type="EMBL" id="KAF2724478.1"/>
    </source>
</evidence>
<dbReference type="GO" id="GO:0033934">
    <property type="term" value="F:glucan 1,4-alpha-maltotriohydrolase activity"/>
    <property type="evidence" value="ECO:0007669"/>
    <property type="project" value="TreeGrafter"/>
</dbReference>
<dbReference type="Gene3D" id="2.60.40.1180">
    <property type="entry name" value="Golgi alpha-mannosidase II"/>
    <property type="match status" value="1"/>
</dbReference>
<dbReference type="InterPro" id="IPR017853">
    <property type="entry name" value="GH"/>
</dbReference>
<dbReference type="PANTHER" id="PTHR10357:SF179">
    <property type="entry name" value="NEUTRAL AND BASIC AMINO ACID TRANSPORT PROTEIN RBAT"/>
    <property type="match status" value="1"/>
</dbReference>
<comment type="similarity">
    <text evidence="1">Belongs to the glycosyl hydrolase 13 family.</text>
</comment>
<keyword evidence="4" id="KW-0378">Hydrolase</keyword>
<dbReference type="OrthoDB" id="1740265at2759"/>
<accession>A0A9P4QF39</accession>
<dbReference type="Proteomes" id="UP000799441">
    <property type="component" value="Unassembled WGS sequence"/>
</dbReference>
<name>A0A9P4QF39_9PEZI</name>
<dbReference type="GO" id="GO:0004575">
    <property type="term" value="F:sucrose alpha-glucosidase activity"/>
    <property type="evidence" value="ECO:0007669"/>
    <property type="project" value="TreeGrafter"/>
</dbReference>
<dbReference type="PANTHER" id="PTHR10357">
    <property type="entry name" value="ALPHA-AMYLASE FAMILY MEMBER"/>
    <property type="match status" value="1"/>
</dbReference>